<proteinExistence type="predicted"/>
<dbReference type="Proteomes" id="UP000796761">
    <property type="component" value="Unassembled WGS sequence"/>
</dbReference>
<protein>
    <submittedName>
        <fullName evidence="2">Uncharacterized protein</fullName>
    </submittedName>
</protein>
<dbReference type="AlphaFoldDB" id="A0A8K1D4W3"/>
<dbReference type="EMBL" id="SWJQ01003230">
    <property type="protein sequence ID" value="TRZ05879.1"/>
    <property type="molecule type" value="Genomic_DNA"/>
</dbReference>
<keyword evidence="3" id="KW-1185">Reference proteome</keyword>
<evidence type="ECO:0000256" key="1">
    <source>
        <dbReference type="SAM" id="MobiDB-lite"/>
    </source>
</evidence>
<evidence type="ECO:0000313" key="3">
    <source>
        <dbReference type="Proteomes" id="UP000796761"/>
    </source>
</evidence>
<evidence type="ECO:0000313" key="2">
    <source>
        <dbReference type="EMBL" id="TRZ05879.1"/>
    </source>
</evidence>
<gene>
    <name evidence="2" type="ORF">HGM15179_021228</name>
</gene>
<comment type="caution">
    <text evidence="2">The sequence shown here is derived from an EMBL/GenBank/DDBJ whole genome shotgun (WGS) entry which is preliminary data.</text>
</comment>
<feature type="region of interest" description="Disordered" evidence="1">
    <location>
        <begin position="45"/>
        <end position="75"/>
    </location>
</feature>
<accession>A0A8K1D4W3</accession>
<reference evidence="2" key="1">
    <citation type="submission" date="2019-04" db="EMBL/GenBank/DDBJ databases">
        <title>Genome assembly of Zosterops borbonicus 15179.</title>
        <authorList>
            <person name="Leroy T."/>
            <person name="Anselmetti Y."/>
            <person name="Tilak M.-K."/>
            <person name="Nabholz B."/>
        </authorList>
    </citation>
    <scope>NUCLEOTIDE SEQUENCE</scope>
    <source>
        <strain evidence="2">HGM_15179</strain>
        <tissue evidence="2">Muscle</tissue>
    </source>
</reference>
<name>A0A8K1D4W3_9PASS</name>
<sequence>MWLALGGKDDRDEAIGTRGVLDILKVRTKLELHMEKAERLLSIPPQASHEQRRLTKEQRGEWERGTSTKPVVTLL</sequence>
<organism evidence="2 3">
    <name type="scientific">Zosterops borbonicus</name>
    <dbReference type="NCBI Taxonomy" id="364589"/>
    <lineage>
        <taxon>Eukaryota</taxon>
        <taxon>Metazoa</taxon>
        <taxon>Chordata</taxon>
        <taxon>Craniata</taxon>
        <taxon>Vertebrata</taxon>
        <taxon>Euteleostomi</taxon>
        <taxon>Archelosauria</taxon>
        <taxon>Archosauria</taxon>
        <taxon>Dinosauria</taxon>
        <taxon>Saurischia</taxon>
        <taxon>Theropoda</taxon>
        <taxon>Coelurosauria</taxon>
        <taxon>Aves</taxon>
        <taxon>Neognathae</taxon>
        <taxon>Neoaves</taxon>
        <taxon>Telluraves</taxon>
        <taxon>Australaves</taxon>
        <taxon>Passeriformes</taxon>
        <taxon>Sylvioidea</taxon>
        <taxon>Zosteropidae</taxon>
        <taxon>Zosterops</taxon>
    </lineage>
</organism>
<feature type="compositionally biased region" description="Basic and acidic residues" evidence="1">
    <location>
        <begin position="49"/>
        <end position="66"/>
    </location>
</feature>